<dbReference type="PIRSF" id="PIRSF003097">
    <property type="entry name" value="FtsX"/>
    <property type="match status" value="1"/>
</dbReference>
<evidence type="ECO:0000256" key="13">
    <source>
        <dbReference type="SAM" id="Phobius"/>
    </source>
</evidence>
<evidence type="ECO:0000259" key="14">
    <source>
        <dbReference type="Pfam" id="PF02687"/>
    </source>
</evidence>
<feature type="transmembrane region" description="Helical" evidence="13">
    <location>
        <begin position="212"/>
        <end position="245"/>
    </location>
</feature>
<keyword evidence="7 12" id="KW-0132">Cell division</keyword>
<evidence type="ECO:0000256" key="10">
    <source>
        <dbReference type="ARBA" id="ARBA00023136"/>
    </source>
</evidence>
<dbReference type="EMBL" id="VFMO01000001">
    <property type="protein sequence ID" value="TQJ13855.1"/>
    <property type="molecule type" value="Genomic_DNA"/>
</dbReference>
<name>A0A542EEW0_9MICO</name>
<evidence type="ECO:0000256" key="12">
    <source>
        <dbReference type="PIRNR" id="PIRNR003097"/>
    </source>
</evidence>
<evidence type="ECO:0000313" key="16">
    <source>
        <dbReference type="EMBL" id="TQJ13855.1"/>
    </source>
</evidence>
<evidence type="ECO:0000256" key="2">
    <source>
        <dbReference type="ARBA" id="ARBA00004651"/>
    </source>
</evidence>
<dbReference type="PANTHER" id="PTHR47755">
    <property type="entry name" value="CELL DIVISION PROTEIN FTSX"/>
    <property type="match status" value="1"/>
</dbReference>
<evidence type="ECO:0000256" key="9">
    <source>
        <dbReference type="ARBA" id="ARBA00022989"/>
    </source>
</evidence>
<keyword evidence="17" id="KW-1185">Reference proteome</keyword>
<feature type="domain" description="FtsX extracellular" evidence="15">
    <location>
        <begin position="51"/>
        <end position="154"/>
    </location>
</feature>
<comment type="subunit">
    <text evidence="4">Forms a membrane-associated complex with FtsE.</text>
</comment>
<dbReference type="Pfam" id="PF18075">
    <property type="entry name" value="FtsX_ECD"/>
    <property type="match status" value="1"/>
</dbReference>
<sequence length="301" mass="32503">MLGEVGSGIRRNMSMIISVVLVTMVSMFFLGLGLLAQKQVTMAKGYWYDKVEVSIFMCTKDSSAAASCVDGAVTPAQRDQVKRDLESMKPLVEEIHYESAAQAYERFKQQFKNSPYLGDVGPDSMPASFRVKLSDPSRYAEVVAAIDGSPGVEAITDQRKVLDTFFKLLGVLSVAAVGLAALMVLCSILLISTTVRQVAFSRRREVEIMRLVGASATTIYLPFVIEVVLAALLGAVLAGVALWLLVVKGVADLFSAEGRGGDVIALIGADEVWQVLPWLVGGAVVLSILVSWLSLRRVVRV</sequence>
<dbReference type="PANTHER" id="PTHR47755:SF1">
    <property type="entry name" value="CELL DIVISION PROTEIN FTSX"/>
    <property type="match status" value="1"/>
</dbReference>
<dbReference type="RefSeq" id="WP_246092339.1">
    <property type="nucleotide sequence ID" value="NZ_BAABCI010000002.1"/>
</dbReference>
<dbReference type="Gene3D" id="3.30.70.3040">
    <property type="match status" value="1"/>
</dbReference>
<reference evidence="16 17" key="1">
    <citation type="submission" date="2019-06" db="EMBL/GenBank/DDBJ databases">
        <title>Sequencing the genomes of 1000 actinobacteria strains.</title>
        <authorList>
            <person name="Klenk H.-P."/>
        </authorList>
    </citation>
    <scope>NUCLEOTIDE SEQUENCE [LARGE SCALE GENOMIC DNA]</scope>
    <source>
        <strain evidence="16 17">DSM 19828</strain>
    </source>
</reference>
<comment type="similarity">
    <text evidence="3 12">Belongs to the ABC-4 integral membrane protein family. FtsX subfamily.</text>
</comment>
<dbReference type="Pfam" id="PF02687">
    <property type="entry name" value="FtsX"/>
    <property type="match status" value="1"/>
</dbReference>
<evidence type="ECO:0000256" key="11">
    <source>
        <dbReference type="ARBA" id="ARBA00023306"/>
    </source>
</evidence>
<proteinExistence type="inferred from homology"/>
<gene>
    <name evidence="16" type="ORF">FB459_1291</name>
</gene>
<dbReference type="GO" id="GO:0051301">
    <property type="term" value="P:cell division"/>
    <property type="evidence" value="ECO:0007669"/>
    <property type="project" value="UniProtKB-KW"/>
</dbReference>
<dbReference type="InterPro" id="IPR040690">
    <property type="entry name" value="FtsX_ECD"/>
</dbReference>
<evidence type="ECO:0000256" key="8">
    <source>
        <dbReference type="ARBA" id="ARBA00022692"/>
    </source>
</evidence>
<accession>A0A542EEW0</accession>
<feature type="transmembrane region" description="Helical" evidence="13">
    <location>
        <begin position="168"/>
        <end position="191"/>
    </location>
</feature>
<dbReference type="Proteomes" id="UP000320806">
    <property type="component" value="Unassembled WGS sequence"/>
</dbReference>
<keyword evidence="9 13" id="KW-1133">Transmembrane helix</keyword>
<dbReference type="AlphaFoldDB" id="A0A542EEW0"/>
<evidence type="ECO:0000256" key="5">
    <source>
        <dbReference type="ARBA" id="ARBA00021907"/>
    </source>
</evidence>
<feature type="transmembrane region" description="Helical" evidence="13">
    <location>
        <begin position="275"/>
        <end position="295"/>
    </location>
</feature>
<keyword evidence="10 12" id="KW-0472">Membrane</keyword>
<dbReference type="InterPro" id="IPR004513">
    <property type="entry name" value="FtsX"/>
</dbReference>
<comment type="caution">
    <text evidence="16">The sequence shown here is derived from an EMBL/GenBank/DDBJ whole genome shotgun (WGS) entry which is preliminary data.</text>
</comment>
<keyword evidence="8 13" id="KW-0812">Transmembrane</keyword>
<comment type="function">
    <text evidence="1">Part of the ABC transporter FtsEX involved in cellular division.</text>
</comment>
<evidence type="ECO:0000256" key="7">
    <source>
        <dbReference type="ARBA" id="ARBA00022618"/>
    </source>
</evidence>
<keyword evidence="11 12" id="KW-0131">Cell cycle</keyword>
<feature type="domain" description="ABC3 transporter permease C-terminal" evidence="14">
    <location>
        <begin position="179"/>
        <end position="300"/>
    </location>
</feature>
<dbReference type="NCBIfam" id="NF038346">
    <property type="entry name" value="FtsX_actino"/>
    <property type="match status" value="1"/>
</dbReference>
<evidence type="ECO:0000259" key="15">
    <source>
        <dbReference type="Pfam" id="PF18075"/>
    </source>
</evidence>
<evidence type="ECO:0000256" key="6">
    <source>
        <dbReference type="ARBA" id="ARBA00022475"/>
    </source>
</evidence>
<evidence type="ECO:0000256" key="4">
    <source>
        <dbReference type="ARBA" id="ARBA00011160"/>
    </source>
</evidence>
<dbReference type="InterPro" id="IPR003838">
    <property type="entry name" value="ABC3_permease_C"/>
</dbReference>
<organism evidence="16 17">
    <name type="scientific">Yimella lutea</name>
    <dbReference type="NCBI Taxonomy" id="587872"/>
    <lineage>
        <taxon>Bacteria</taxon>
        <taxon>Bacillati</taxon>
        <taxon>Actinomycetota</taxon>
        <taxon>Actinomycetes</taxon>
        <taxon>Micrococcales</taxon>
        <taxon>Dermacoccaceae</taxon>
        <taxon>Yimella</taxon>
    </lineage>
</organism>
<feature type="transmembrane region" description="Helical" evidence="13">
    <location>
        <begin position="12"/>
        <end position="36"/>
    </location>
</feature>
<dbReference type="GO" id="GO:0005886">
    <property type="term" value="C:plasma membrane"/>
    <property type="evidence" value="ECO:0007669"/>
    <property type="project" value="UniProtKB-SubCell"/>
</dbReference>
<dbReference type="InterPro" id="IPR047929">
    <property type="entry name" value="FtsX_actino"/>
</dbReference>
<evidence type="ECO:0000256" key="1">
    <source>
        <dbReference type="ARBA" id="ARBA00003552"/>
    </source>
</evidence>
<protein>
    <recommendedName>
        <fullName evidence="5 12">Cell division protein FtsX</fullName>
    </recommendedName>
</protein>
<comment type="subcellular location">
    <subcellularLocation>
        <location evidence="2">Cell membrane</location>
        <topology evidence="2">Multi-pass membrane protein</topology>
    </subcellularLocation>
</comment>
<evidence type="ECO:0000256" key="3">
    <source>
        <dbReference type="ARBA" id="ARBA00007379"/>
    </source>
</evidence>
<keyword evidence="6 12" id="KW-1003">Cell membrane</keyword>
<evidence type="ECO:0000313" key="17">
    <source>
        <dbReference type="Proteomes" id="UP000320806"/>
    </source>
</evidence>